<comment type="similarity">
    <text evidence="1">Belongs to the universal ribosomal protein uL29 family.</text>
</comment>
<keyword evidence="7" id="KW-1185">Reference proteome</keyword>
<dbReference type="Gene3D" id="1.10.287.310">
    <property type="match status" value="1"/>
</dbReference>
<dbReference type="GO" id="GO:0003729">
    <property type="term" value="F:mRNA binding"/>
    <property type="evidence" value="ECO:0007669"/>
    <property type="project" value="TreeGrafter"/>
</dbReference>
<evidence type="ECO:0008006" key="8">
    <source>
        <dbReference type="Google" id="ProtNLM"/>
    </source>
</evidence>
<dbReference type="HAMAP" id="MF_00374">
    <property type="entry name" value="Ribosomal_uL29"/>
    <property type="match status" value="1"/>
</dbReference>
<dbReference type="FunFam" id="6.10.250.3450:FF:000001">
    <property type="entry name" value="60S ribosomal protein L35"/>
    <property type="match status" value="1"/>
</dbReference>
<evidence type="ECO:0000256" key="1">
    <source>
        <dbReference type="ARBA" id="ARBA00009254"/>
    </source>
</evidence>
<dbReference type="GO" id="GO:0000463">
    <property type="term" value="P:maturation of LSU-rRNA from tricistronic rRNA transcript (SSU-rRNA, 5.8S rRNA, LSU-rRNA)"/>
    <property type="evidence" value="ECO:0007669"/>
    <property type="project" value="InterPro"/>
</dbReference>
<name>A0AAQ3JV28_9LILI</name>
<evidence type="ECO:0000256" key="4">
    <source>
        <dbReference type="SAM" id="Coils"/>
    </source>
</evidence>
<accession>A0AAQ3JV28</accession>
<proteinExistence type="inferred from homology"/>
<evidence type="ECO:0000256" key="2">
    <source>
        <dbReference type="ARBA" id="ARBA00022980"/>
    </source>
</evidence>
<keyword evidence="3" id="KW-0687">Ribonucleoprotein</keyword>
<protein>
    <recommendedName>
        <fullName evidence="8">60S ribosomal protein L35</fullName>
    </recommendedName>
</protein>
<dbReference type="Proteomes" id="UP001327560">
    <property type="component" value="Chromosome 2"/>
</dbReference>
<dbReference type="NCBIfam" id="TIGR00012">
    <property type="entry name" value="L29"/>
    <property type="match status" value="1"/>
</dbReference>
<evidence type="ECO:0000256" key="5">
    <source>
        <dbReference type="SAM" id="MobiDB-lite"/>
    </source>
</evidence>
<feature type="coiled-coil region" evidence="4">
    <location>
        <begin position="303"/>
        <end position="330"/>
    </location>
</feature>
<feature type="compositionally biased region" description="Low complexity" evidence="5">
    <location>
        <begin position="214"/>
        <end position="240"/>
    </location>
</feature>
<organism evidence="6 7">
    <name type="scientific">Canna indica</name>
    <name type="common">Indian-shot</name>
    <dbReference type="NCBI Taxonomy" id="4628"/>
    <lineage>
        <taxon>Eukaryota</taxon>
        <taxon>Viridiplantae</taxon>
        <taxon>Streptophyta</taxon>
        <taxon>Embryophyta</taxon>
        <taxon>Tracheophyta</taxon>
        <taxon>Spermatophyta</taxon>
        <taxon>Magnoliopsida</taxon>
        <taxon>Liliopsida</taxon>
        <taxon>Zingiberales</taxon>
        <taxon>Cannaceae</taxon>
        <taxon>Canna</taxon>
    </lineage>
</organism>
<dbReference type="PANTHER" id="PTHR45722:SF2">
    <property type="entry name" value="LARGE RIBOSOMAL SUBUNIT PROTEIN UL29-RELATED"/>
    <property type="match status" value="1"/>
</dbReference>
<evidence type="ECO:0000256" key="3">
    <source>
        <dbReference type="ARBA" id="ARBA00023274"/>
    </source>
</evidence>
<dbReference type="Pfam" id="PF00831">
    <property type="entry name" value="Ribosomal_L29"/>
    <property type="match status" value="1"/>
</dbReference>
<feature type="compositionally biased region" description="Basic and acidic residues" evidence="5">
    <location>
        <begin position="188"/>
        <end position="208"/>
    </location>
</feature>
<dbReference type="SUPFAM" id="SSF46561">
    <property type="entry name" value="Ribosomal protein L29 (L29p)"/>
    <property type="match status" value="1"/>
</dbReference>
<dbReference type="InterPro" id="IPR036049">
    <property type="entry name" value="Ribosomal_uL29_sf"/>
</dbReference>
<dbReference type="GO" id="GO:0003735">
    <property type="term" value="F:structural constituent of ribosome"/>
    <property type="evidence" value="ECO:0007669"/>
    <property type="project" value="InterPro"/>
</dbReference>
<reference evidence="6 7" key="1">
    <citation type="submission" date="2023-10" db="EMBL/GenBank/DDBJ databases">
        <title>Chromosome-scale genome assembly provides insights into flower coloration mechanisms of Canna indica.</title>
        <authorList>
            <person name="Li C."/>
        </authorList>
    </citation>
    <scope>NUCLEOTIDE SEQUENCE [LARGE SCALE GENOMIC DNA]</scope>
    <source>
        <tissue evidence="6">Flower</tissue>
    </source>
</reference>
<keyword evidence="4" id="KW-0175">Coiled coil</keyword>
<evidence type="ECO:0000313" key="6">
    <source>
        <dbReference type="EMBL" id="WOK96934.1"/>
    </source>
</evidence>
<evidence type="ECO:0000313" key="7">
    <source>
        <dbReference type="Proteomes" id="UP001327560"/>
    </source>
</evidence>
<dbReference type="InterPro" id="IPR045059">
    <property type="entry name" value="Ribosomal_uL29_euk"/>
</dbReference>
<dbReference type="Gene3D" id="6.10.250.3450">
    <property type="match status" value="1"/>
</dbReference>
<dbReference type="GO" id="GO:0006412">
    <property type="term" value="P:translation"/>
    <property type="evidence" value="ECO:0007669"/>
    <property type="project" value="InterPro"/>
</dbReference>
<dbReference type="PANTHER" id="PTHR45722">
    <property type="entry name" value="60S RIBOSOMAL PROTEIN L35"/>
    <property type="match status" value="1"/>
</dbReference>
<dbReference type="InterPro" id="IPR001854">
    <property type="entry name" value="Ribosomal_uL29"/>
</dbReference>
<keyword evidence="2" id="KW-0689">Ribosomal protein</keyword>
<dbReference type="CDD" id="cd00427">
    <property type="entry name" value="Ribosomal_L29_HIP"/>
    <property type="match status" value="1"/>
</dbReference>
<gene>
    <name evidence="6" type="ORF">Cni_G05642</name>
</gene>
<dbReference type="EMBL" id="CP136891">
    <property type="protein sequence ID" value="WOK96934.1"/>
    <property type="molecule type" value="Genomic_DNA"/>
</dbReference>
<dbReference type="GO" id="GO:0022625">
    <property type="term" value="C:cytosolic large ribosomal subunit"/>
    <property type="evidence" value="ECO:0007669"/>
    <property type="project" value="InterPro"/>
</dbReference>
<sequence>MARLHHLPPNDPLAEEDYIDMDFSSATFLCSPPIEFEFQMSAHAAASTPMASPADELFYKGKLLPLRRPPSSHTAEELIQDPASFVREKSEAAATPCSAATTPYMSCNASPAASCFVSGELAAEDYFHECSDELARPHQYPKKSWAQKLRFIKDATLNLKLKAPKAYLKSLFSKSSRRPNEKSAAASKAKETSHDFRIEGKTTKGEKANHRRSFSSASNRQSSTSSSSSKSTSFSSVNSKELQQSMLRRSSSVNSDIESSIQGAIAYCKKSQQKDSARKSASDVGFCLLSATKIAPDTRIKVHELRGKTKAELQNQLKDLKNELSLLRVAKVTGGAPNKLSKIKVVRLSIARVLTVISQKQKAALREAYKNKKLLPLDLRPKKTRAIRRRLTKHQESLKTEREKKREMYFPMRKYAIKA</sequence>
<dbReference type="FunFam" id="1.10.287.310:FF:000002">
    <property type="entry name" value="60S ribosomal protein L35"/>
    <property type="match status" value="1"/>
</dbReference>
<feature type="region of interest" description="Disordered" evidence="5">
    <location>
        <begin position="178"/>
        <end position="254"/>
    </location>
</feature>
<dbReference type="AlphaFoldDB" id="A0AAQ3JV28"/>